<dbReference type="SUPFAM" id="SSF48264">
    <property type="entry name" value="Cytochrome P450"/>
    <property type="match status" value="1"/>
</dbReference>
<keyword evidence="6" id="KW-1185">Reference proteome</keyword>
<evidence type="ECO:0000256" key="3">
    <source>
        <dbReference type="ARBA" id="ARBA00023033"/>
    </source>
</evidence>
<dbReference type="InterPro" id="IPR002401">
    <property type="entry name" value="Cyt_P450_E_grp-I"/>
</dbReference>
<dbReference type="Pfam" id="PF00067">
    <property type="entry name" value="p450"/>
    <property type="match status" value="1"/>
</dbReference>
<name>A0A2V5JGH0_9EURO</name>
<evidence type="ECO:0000313" key="6">
    <source>
        <dbReference type="Proteomes" id="UP000248817"/>
    </source>
</evidence>
<dbReference type="PANTHER" id="PTHR24305:SF166">
    <property type="entry name" value="CYTOCHROME P450 12A4, MITOCHONDRIAL-RELATED"/>
    <property type="match status" value="1"/>
</dbReference>
<dbReference type="Proteomes" id="UP000248817">
    <property type="component" value="Unassembled WGS sequence"/>
</dbReference>
<dbReference type="PRINTS" id="PR00463">
    <property type="entry name" value="EP450I"/>
</dbReference>
<dbReference type="InterPro" id="IPR036396">
    <property type="entry name" value="Cyt_P450_sf"/>
</dbReference>
<keyword evidence="4" id="KW-0349">Heme</keyword>
<dbReference type="PRINTS" id="PR00385">
    <property type="entry name" value="P450"/>
</dbReference>
<comment type="cofactor">
    <cofactor evidence="4">
        <name>heme</name>
        <dbReference type="ChEBI" id="CHEBI:30413"/>
    </cofactor>
</comment>
<dbReference type="InterPro" id="IPR050121">
    <property type="entry name" value="Cytochrome_P450_monoxygenase"/>
</dbReference>
<gene>
    <name evidence="5" type="ORF">BP00DRAFT_442668</name>
</gene>
<keyword evidence="2" id="KW-0560">Oxidoreductase</keyword>
<protein>
    <submittedName>
        <fullName evidence="5">Cytochrome P450</fullName>
    </submittedName>
</protein>
<dbReference type="GO" id="GO:0005506">
    <property type="term" value="F:iron ion binding"/>
    <property type="evidence" value="ECO:0007669"/>
    <property type="project" value="InterPro"/>
</dbReference>
<proteinExistence type="inferred from homology"/>
<dbReference type="PANTHER" id="PTHR24305">
    <property type="entry name" value="CYTOCHROME P450"/>
    <property type="match status" value="1"/>
</dbReference>
<dbReference type="InterPro" id="IPR001128">
    <property type="entry name" value="Cyt_P450"/>
</dbReference>
<dbReference type="GO" id="GO:0020037">
    <property type="term" value="F:heme binding"/>
    <property type="evidence" value="ECO:0007669"/>
    <property type="project" value="InterPro"/>
</dbReference>
<evidence type="ECO:0000313" key="5">
    <source>
        <dbReference type="EMBL" id="PYI35496.1"/>
    </source>
</evidence>
<comment type="similarity">
    <text evidence="1">Belongs to the cytochrome P450 family.</text>
</comment>
<keyword evidence="4" id="KW-0479">Metal-binding</keyword>
<keyword evidence="4" id="KW-0408">Iron</keyword>
<evidence type="ECO:0000256" key="2">
    <source>
        <dbReference type="ARBA" id="ARBA00023002"/>
    </source>
</evidence>
<reference evidence="5 6" key="1">
    <citation type="submission" date="2018-02" db="EMBL/GenBank/DDBJ databases">
        <title>The genomes of Aspergillus section Nigri reveals drivers in fungal speciation.</title>
        <authorList>
            <consortium name="DOE Joint Genome Institute"/>
            <person name="Vesth T.C."/>
            <person name="Nybo J."/>
            <person name="Theobald S."/>
            <person name="Brandl J."/>
            <person name="Frisvad J.C."/>
            <person name="Nielsen K.F."/>
            <person name="Lyhne E.K."/>
            <person name="Kogle M.E."/>
            <person name="Kuo A."/>
            <person name="Riley R."/>
            <person name="Clum A."/>
            <person name="Nolan M."/>
            <person name="Lipzen A."/>
            <person name="Salamov A."/>
            <person name="Henrissat B."/>
            <person name="Wiebenga A."/>
            <person name="De vries R.P."/>
            <person name="Grigoriev I.V."/>
            <person name="Mortensen U.H."/>
            <person name="Andersen M.R."/>
            <person name="Baker S.E."/>
        </authorList>
    </citation>
    <scope>NUCLEOTIDE SEQUENCE [LARGE SCALE GENOMIC DNA]</scope>
    <source>
        <strain evidence="5 6">CBS 114.80</strain>
    </source>
</reference>
<feature type="binding site" description="axial binding residue" evidence="4">
    <location>
        <position position="494"/>
    </location>
    <ligand>
        <name>heme</name>
        <dbReference type="ChEBI" id="CHEBI:30413"/>
    </ligand>
    <ligandPart>
        <name>Fe</name>
        <dbReference type="ChEBI" id="CHEBI:18248"/>
    </ligandPart>
</feature>
<dbReference type="Gene3D" id="1.10.630.10">
    <property type="entry name" value="Cytochrome P450"/>
    <property type="match status" value="1"/>
</dbReference>
<dbReference type="GO" id="GO:0016705">
    <property type="term" value="F:oxidoreductase activity, acting on paired donors, with incorporation or reduction of molecular oxygen"/>
    <property type="evidence" value="ECO:0007669"/>
    <property type="project" value="InterPro"/>
</dbReference>
<accession>A0A2V5JGH0</accession>
<sequence>MAVATLHNVARMILWATAIWLFRQCHKAPEDFVVSCGALICLWVVLKSFVICLRTLNRRHSSPLKGIPGPESINWLYDHVFDIFDEPLAFNITKWINQRPYPAGLMHFFGLFGSSYIIPTTPETLKDVLSTHAYDYEKATAFKTYTTRFWGHGIVSQEQEEHRQNRKTYLPVFNQGNVRKLAGTLFTKATQFADRISDPEFADDSPPPHLRRAGVSSAVVPIVKLSALISLDVTGILAFGVDFETILGRRPEIFEAHETLFASTKEKRRLFLLYNLAPRWLIYLIPFPVARKMDQARTLLYNVCRETIRQQRRAPSDPDEAQPLHFLGHLKKTDGLREEEAAIAQIVVILGAGTGGTLAWVFNCLAAHPQSQDAIRRELAGCQDEPDADYDQLPMLHAVVMEAVRLYPGFTFLLRKAIRDTTIGDQPIPRNTFVGLCTRAINYAEHLWGPDAAAFVPERWLERSPEGRGIRINPLGGAPAAVCMLSFFHGTRSCVGRELALAQMKRQIAVVVRRFRLETVGGAEDVRPCGLFATTPPPDLLVRFTELEG</sequence>
<evidence type="ECO:0000256" key="1">
    <source>
        <dbReference type="ARBA" id="ARBA00010617"/>
    </source>
</evidence>
<dbReference type="GO" id="GO:0004497">
    <property type="term" value="F:monooxygenase activity"/>
    <property type="evidence" value="ECO:0007669"/>
    <property type="project" value="UniProtKB-KW"/>
</dbReference>
<keyword evidence="3" id="KW-0503">Monooxygenase</keyword>
<evidence type="ECO:0000256" key="4">
    <source>
        <dbReference type="PIRSR" id="PIRSR602401-1"/>
    </source>
</evidence>
<dbReference type="AlphaFoldDB" id="A0A2V5JGH0"/>
<organism evidence="5 6">
    <name type="scientific">Aspergillus indologenus CBS 114.80</name>
    <dbReference type="NCBI Taxonomy" id="1450541"/>
    <lineage>
        <taxon>Eukaryota</taxon>
        <taxon>Fungi</taxon>
        <taxon>Dikarya</taxon>
        <taxon>Ascomycota</taxon>
        <taxon>Pezizomycotina</taxon>
        <taxon>Eurotiomycetes</taxon>
        <taxon>Eurotiomycetidae</taxon>
        <taxon>Eurotiales</taxon>
        <taxon>Aspergillaceae</taxon>
        <taxon>Aspergillus</taxon>
        <taxon>Aspergillus subgen. Circumdati</taxon>
    </lineage>
</organism>
<dbReference type="EMBL" id="KZ825469">
    <property type="protein sequence ID" value="PYI35496.1"/>
    <property type="molecule type" value="Genomic_DNA"/>
</dbReference>